<evidence type="ECO:0000256" key="1">
    <source>
        <dbReference type="ARBA" id="ARBA00004651"/>
    </source>
</evidence>
<name>A0ABT0MYL2_9GAMM</name>
<evidence type="ECO:0000313" key="9">
    <source>
        <dbReference type="EMBL" id="MCL2894940.1"/>
    </source>
</evidence>
<keyword evidence="6 8" id="KW-1133">Transmembrane helix</keyword>
<evidence type="ECO:0000256" key="4">
    <source>
        <dbReference type="ARBA" id="ARBA00022475"/>
    </source>
</evidence>
<keyword evidence="4" id="KW-1003">Cell membrane</keyword>
<dbReference type="EMBL" id="JAKPBZ010000115">
    <property type="protein sequence ID" value="MCL2894940.1"/>
    <property type="molecule type" value="Genomic_DNA"/>
</dbReference>
<reference evidence="9 10" key="1">
    <citation type="submission" date="2022-02" db="EMBL/GenBank/DDBJ databases">
        <title>Description of Brenneria tiliae sp. nov. isolated from symptomatic Tilia x moltkei and Tilia x europaea trees in the UK.</title>
        <authorList>
            <person name="Kile H."/>
        </authorList>
    </citation>
    <scope>NUCLEOTIDE SEQUENCE [LARGE SCALE GENOMIC DNA]</scope>
    <source>
        <strain evidence="9 10">MC1SB4.1</strain>
    </source>
</reference>
<evidence type="ECO:0000256" key="2">
    <source>
        <dbReference type="ARBA" id="ARBA00010735"/>
    </source>
</evidence>
<feature type="transmembrane region" description="Helical" evidence="8">
    <location>
        <begin position="12"/>
        <end position="35"/>
    </location>
</feature>
<dbReference type="InterPro" id="IPR011606">
    <property type="entry name" value="Brnchd-chn_aa_trnsp_permease"/>
</dbReference>
<evidence type="ECO:0000256" key="3">
    <source>
        <dbReference type="ARBA" id="ARBA00022448"/>
    </source>
</evidence>
<evidence type="ECO:0000256" key="7">
    <source>
        <dbReference type="ARBA" id="ARBA00023136"/>
    </source>
</evidence>
<organism evidence="9 10">
    <name type="scientific">Brenneria tiliae</name>
    <dbReference type="NCBI Taxonomy" id="2914984"/>
    <lineage>
        <taxon>Bacteria</taxon>
        <taxon>Pseudomonadati</taxon>
        <taxon>Pseudomonadota</taxon>
        <taxon>Gammaproteobacteria</taxon>
        <taxon>Enterobacterales</taxon>
        <taxon>Pectobacteriaceae</taxon>
        <taxon>Brenneria</taxon>
    </lineage>
</organism>
<comment type="subcellular location">
    <subcellularLocation>
        <location evidence="1">Cell membrane</location>
        <topology evidence="1">Multi-pass membrane protein</topology>
    </subcellularLocation>
</comment>
<protein>
    <submittedName>
        <fullName evidence="9">AzlC family ABC transporter permease</fullName>
    </submittedName>
</protein>
<evidence type="ECO:0000256" key="8">
    <source>
        <dbReference type="SAM" id="Phobius"/>
    </source>
</evidence>
<feature type="transmembrane region" description="Helical" evidence="8">
    <location>
        <begin position="41"/>
        <end position="62"/>
    </location>
</feature>
<comment type="caution">
    <text evidence="9">The sequence shown here is derived from an EMBL/GenBank/DDBJ whole genome shotgun (WGS) entry which is preliminary data.</text>
</comment>
<feature type="transmembrane region" description="Helical" evidence="8">
    <location>
        <begin position="130"/>
        <end position="155"/>
    </location>
</feature>
<keyword evidence="5 8" id="KW-0812">Transmembrane</keyword>
<evidence type="ECO:0000313" key="10">
    <source>
        <dbReference type="Proteomes" id="UP001203069"/>
    </source>
</evidence>
<keyword evidence="7 8" id="KW-0472">Membrane</keyword>
<dbReference type="Proteomes" id="UP001203069">
    <property type="component" value="Unassembled WGS sequence"/>
</dbReference>
<evidence type="ECO:0000256" key="5">
    <source>
        <dbReference type="ARBA" id="ARBA00022692"/>
    </source>
</evidence>
<dbReference type="PANTHER" id="PTHR34979:SF1">
    <property type="entry name" value="INNER MEMBRANE PROTEIN YGAZ"/>
    <property type="match status" value="1"/>
</dbReference>
<evidence type="ECO:0000256" key="6">
    <source>
        <dbReference type="ARBA" id="ARBA00022989"/>
    </source>
</evidence>
<dbReference type="PANTHER" id="PTHR34979">
    <property type="entry name" value="INNER MEMBRANE PROTEIN YGAZ"/>
    <property type="match status" value="1"/>
</dbReference>
<sequence length="234" mass="24874">MMAQTKVRWEAIRASLPIVTGYLPIAFAFGMAGVVNGLPPSLLLGMSAFIFAGASQFVLLAAIHSGASWLLVLGLCALMDARHLLYGAVLIPKLPAGLRRQLVTAFTLTDEVFATALVRMSAVEKKQRNLWLGWLGLSSYLSWLVGTALGAFAGVRLSQSVPLLAEAMPFALPALFIVLVHESFNRSSQLPIVISALVASFCYLQGMTALALLAGAVCGCGAVLIRSKYHDVVV</sequence>
<comment type="similarity">
    <text evidence="2">Belongs to the AzlC family.</text>
</comment>
<dbReference type="Pfam" id="PF03591">
    <property type="entry name" value="AzlC"/>
    <property type="match status" value="1"/>
</dbReference>
<gene>
    <name evidence="9" type="ORF">MFP26_19920</name>
</gene>
<proteinExistence type="inferred from homology"/>
<keyword evidence="3" id="KW-0813">Transport</keyword>
<accession>A0ABT0MYL2</accession>
<feature type="transmembrane region" description="Helical" evidence="8">
    <location>
        <begin position="192"/>
        <end position="225"/>
    </location>
</feature>
<keyword evidence="10" id="KW-1185">Reference proteome</keyword>